<dbReference type="HOGENOM" id="CLU_1619682_0_0_1"/>
<reference evidence="1 2" key="1">
    <citation type="submission" date="2014-04" db="EMBL/GenBank/DDBJ databases">
        <authorList>
            <consortium name="DOE Joint Genome Institute"/>
            <person name="Kuo A."/>
            <person name="Kohler A."/>
            <person name="Costa M.D."/>
            <person name="Nagy L.G."/>
            <person name="Floudas D."/>
            <person name="Copeland A."/>
            <person name="Barry K.W."/>
            <person name="Cichocki N."/>
            <person name="Veneault-Fourrey C."/>
            <person name="LaButti K."/>
            <person name="Lindquist E.A."/>
            <person name="Lipzen A."/>
            <person name="Lundell T."/>
            <person name="Morin E."/>
            <person name="Murat C."/>
            <person name="Sun H."/>
            <person name="Tunlid A."/>
            <person name="Henrissat B."/>
            <person name="Grigoriev I.V."/>
            <person name="Hibbett D.S."/>
            <person name="Martin F."/>
            <person name="Nordberg H.P."/>
            <person name="Cantor M.N."/>
            <person name="Hua S.X."/>
        </authorList>
    </citation>
    <scope>NUCLEOTIDE SEQUENCE [LARGE SCALE GENOMIC DNA]</scope>
    <source>
        <strain evidence="1 2">441</strain>
    </source>
</reference>
<reference evidence="2" key="2">
    <citation type="submission" date="2015-01" db="EMBL/GenBank/DDBJ databases">
        <title>Evolutionary Origins and Diversification of the Mycorrhizal Mutualists.</title>
        <authorList>
            <consortium name="DOE Joint Genome Institute"/>
            <consortium name="Mycorrhizal Genomics Consortium"/>
            <person name="Kohler A."/>
            <person name="Kuo A."/>
            <person name="Nagy L.G."/>
            <person name="Floudas D."/>
            <person name="Copeland A."/>
            <person name="Barry K.W."/>
            <person name="Cichocki N."/>
            <person name="Veneault-Fourrey C."/>
            <person name="LaButti K."/>
            <person name="Lindquist E.A."/>
            <person name="Lipzen A."/>
            <person name="Lundell T."/>
            <person name="Morin E."/>
            <person name="Murat C."/>
            <person name="Riley R."/>
            <person name="Ohm R."/>
            <person name="Sun H."/>
            <person name="Tunlid A."/>
            <person name="Henrissat B."/>
            <person name="Grigoriev I.V."/>
            <person name="Hibbett D.S."/>
            <person name="Martin F."/>
        </authorList>
    </citation>
    <scope>NUCLEOTIDE SEQUENCE [LARGE SCALE GENOMIC DNA]</scope>
    <source>
        <strain evidence="2">441</strain>
    </source>
</reference>
<protein>
    <submittedName>
        <fullName evidence="1">Unplaced genomic scaffold scaffold_133, whole genome shotgun sequence</fullName>
    </submittedName>
</protein>
<accession>A0A0C9YM93</accession>
<dbReference type="EMBL" id="KN833817">
    <property type="protein sequence ID" value="KIK17871.1"/>
    <property type="molecule type" value="Genomic_DNA"/>
</dbReference>
<keyword evidence="2" id="KW-1185">Reference proteome</keyword>
<sequence>MQLYSFCTAWTGCIMMRLWFTCRAVILVSKSFNFCTTSGHVRSYAVANDRLNRSRKHLIYCFCSLAFSEDHEPRWDPTIRRMRVGGIQYDITVCINESHGTRVSEACLKVRGWNISEGRGTCHIKGFLEGLTETARMSFPDRSLPICGSTKGLAKTVRASLVLS</sequence>
<organism evidence="1 2">
    <name type="scientific">Pisolithus microcarpus 441</name>
    <dbReference type="NCBI Taxonomy" id="765257"/>
    <lineage>
        <taxon>Eukaryota</taxon>
        <taxon>Fungi</taxon>
        <taxon>Dikarya</taxon>
        <taxon>Basidiomycota</taxon>
        <taxon>Agaricomycotina</taxon>
        <taxon>Agaricomycetes</taxon>
        <taxon>Agaricomycetidae</taxon>
        <taxon>Boletales</taxon>
        <taxon>Sclerodermatineae</taxon>
        <taxon>Pisolithaceae</taxon>
        <taxon>Pisolithus</taxon>
    </lineage>
</organism>
<evidence type="ECO:0000313" key="1">
    <source>
        <dbReference type="EMBL" id="KIK17871.1"/>
    </source>
</evidence>
<dbReference type="STRING" id="765257.A0A0C9YM93"/>
<dbReference type="Proteomes" id="UP000054018">
    <property type="component" value="Unassembled WGS sequence"/>
</dbReference>
<dbReference type="AlphaFoldDB" id="A0A0C9YM93"/>
<gene>
    <name evidence="1" type="ORF">PISMIDRAFT_211053</name>
</gene>
<name>A0A0C9YM93_9AGAM</name>
<proteinExistence type="predicted"/>
<evidence type="ECO:0000313" key="2">
    <source>
        <dbReference type="Proteomes" id="UP000054018"/>
    </source>
</evidence>